<evidence type="ECO:0000256" key="1">
    <source>
        <dbReference type="SAM" id="MobiDB-lite"/>
    </source>
</evidence>
<proteinExistence type="predicted"/>
<feature type="compositionally biased region" description="Low complexity" evidence="1">
    <location>
        <begin position="86"/>
        <end position="114"/>
    </location>
</feature>
<name>A0A0D3GH48_9ORYZ</name>
<reference evidence="2" key="2">
    <citation type="submission" date="2015-03" db="UniProtKB">
        <authorList>
            <consortium name="EnsemblPlants"/>
        </authorList>
    </citation>
    <scope>IDENTIFICATION</scope>
</reference>
<organism evidence="2">
    <name type="scientific">Oryza barthii</name>
    <dbReference type="NCBI Taxonomy" id="65489"/>
    <lineage>
        <taxon>Eukaryota</taxon>
        <taxon>Viridiplantae</taxon>
        <taxon>Streptophyta</taxon>
        <taxon>Embryophyta</taxon>
        <taxon>Tracheophyta</taxon>
        <taxon>Spermatophyta</taxon>
        <taxon>Magnoliopsida</taxon>
        <taxon>Liliopsida</taxon>
        <taxon>Poales</taxon>
        <taxon>Poaceae</taxon>
        <taxon>BOP clade</taxon>
        <taxon>Oryzoideae</taxon>
        <taxon>Oryzeae</taxon>
        <taxon>Oryzinae</taxon>
        <taxon>Oryza</taxon>
    </lineage>
</organism>
<dbReference type="Proteomes" id="UP000026960">
    <property type="component" value="Chromosome 6"/>
</dbReference>
<accession>A0A0D3GH48</accession>
<dbReference type="HOGENOM" id="CLU_021499_0_0_1"/>
<evidence type="ECO:0000313" key="3">
    <source>
        <dbReference type="Proteomes" id="UP000026960"/>
    </source>
</evidence>
<dbReference type="AlphaFoldDB" id="A0A0D3GH48"/>
<dbReference type="Gramene" id="OBART06G16240.1">
    <property type="protein sequence ID" value="OBART06G16240.1"/>
    <property type="gene ID" value="OBART06G16240"/>
</dbReference>
<feature type="region of interest" description="Disordered" evidence="1">
    <location>
        <begin position="267"/>
        <end position="291"/>
    </location>
</feature>
<keyword evidence="3" id="KW-1185">Reference proteome</keyword>
<protein>
    <submittedName>
        <fullName evidence="2">Uncharacterized protein</fullName>
    </submittedName>
</protein>
<dbReference type="PaxDb" id="65489-OBART06G16240.1"/>
<feature type="compositionally biased region" description="Polar residues" evidence="1">
    <location>
        <begin position="275"/>
        <end position="285"/>
    </location>
</feature>
<reference evidence="2" key="1">
    <citation type="journal article" date="2009" name="Rice">
        <title>De Novo Next Generation Sequencing of Plant Genomes.</title>
        <authorList>
            <person name="Rounsley S."/>
            <person name="Marri P.R."/>
            <person name="Yu Y."/>
            <person name="He R."/>
            <person name="Sisneros N."/>
            <person name="Goicoechea J.L."/>
            <person name="Lee S.J."/>
            <person name="Angelova A."/>
            <person name="Kudrna D."/>
            <person name="Luo M."/>
            <person name="Affourtit J."/>
            <person name="Desany B."/>
            <person name="Knight J."/>
            <person name="Niazi F."/>
            <person name="Egholm M."/>
            <person name="Wing R.A."/>
        </authorList>
    </citation>
    <scope>NUCLEOTIDE SEQUENCE [LARGE SCALE GENOMIC DNA]</scope>
    <source>
        <strain evidence="2">cv. IRGC 105608</strain>
    </source>
</reference>
<dbReference type="EnsemblPlants" id="OBART06G16240.1">
    <property type="protein sequence ID" value="OBART06G16240.1"/>
    <property type="gene ID" value="OBART06G16240"/>
</dbReference>
<evidence type="ECO:0000313" key="2">
    <source>
        <dbReference type="EnsemblPlants" id="OBART06G16240.1"/>
    </source>
</evidence>
<sequence length="291" mass="32098">MAWYSSQTRIRLLAPEDPDERVRDAKTLWEKLRDGMAGTNQEVMAAVDSLRRKGKRIMRLASCRHLSDVYTPATSRRTFEPMPECPSTSSRLSTSARPSASARRSSDGRAGIRSTSFHEPHTIPTIPEITEISERLGGFGSTQAQPEWVPPHSSMPITSQWQGGFASFAEGTRMVRPVPHMPPARPQMIPQMAPDGLAKVSLPYPKCLQILSVKEGLRRPTQLVPLHAPTYGTNPWQGQSMDYGGSFRPELMSGFRPYTASYGDMSSFGGGSSSVPNEFRTSQTDDAPPMT</sequence>
<feature type="region of interest" description="Disordered" evidence="1">
    <location>
        <begin position="74"/>
        <end position="126"/>
    </location>
</feature>